<evidence type="ECO:0000256" key="6">
    <source>
        <dbReference type="ARBA" id="ARBA00022723"/>
    </source>
</evidence>
<keyword evidence="9 14" id="KW-0460">Magnesium</keyword>
<evidence type="ECO:0000256" key="2">
    <source>
        <dbReference type="ARBA" id="ARBA00022484"/>
    </source>
</evidence>
<dbReference type="NCBIfam" id="TIGR04202">
    <property type="entry name" value="capSnatchArena"/>
    <property type="match status" value="1"/>
</dbReference>
<organism evidence="17">
    <name type="scientific">Tamiami mammarenavirus (isolate Rat/United States/W 10777/1964)</name>
    <name type="common">TAMV</name>
    <dbReference type="NCBI Taxonomy" id="3052329"/>
    <lineage>
        <taxon>Viruses</taxon>
        <taxon>Riboviria</taxon>
        <taxon>Orthornavirae</taxon>
        <taxon>Negarnaviricota</taxon>
        <taxon>Polyploviricotina</taxon>
        <taxon>Bunyaviricetes</taxon>
        <taxon>Hareavirales</taxon>
        <taxon>Arenaviridae</taxon>
        <taxon>Mammarenavirus</taxon>
    </lineage>
</organism>
<comment type="caution">
    <text evidence="14">Lacks conserved residue(s) required for the propagation of feature annotation.</text>
</comment>
<feature type="binding site" evidence="14">
    <location>
        <position position="104"/>
    </location>
    <ligand>
        <name>Mn(2+)</name>
        <dbReference type="ChEBI" id="CHEBI:29035"/>
        <label>1</label>
    </ligand>
</feature>
<reference evidence="17" key="1">
    <citation type="submission" date="2019-02" db="EMBL/GenBank/DDBJ databases">
        <title>A novel arenavirus isolated from host-seeking ticks in Florida shows characteristics of human adaptation.</title>
        <authorList>
            <person name="Moreno H."/>
            <person name="Rastrojo A."/>
            <person name="Sayler K."/>
            <person name="Price R."/>
            <person name="Zimme G."/>
            <person name="Bowden T."/>
            <person name="Kunz S."/>
        </authorList>
    </citation>
    <scope>NUCLEOTIDE SEQUENCE</scope>
    <source>
        <strain evidence="17">FL</strain>
    </source>
</reference>
<keyword evidence="3 14" id="KW-0808">Transferase</keyword>
<evidence type="ECO:0000256" key="10">
    <source>
        <dbReference type="ARBA" id="ARBA00022844"/>
    </source>
</evidence>
<evidence type="ECO:0000256" key="7">
    <source>
        <dbReference type="ARBA" id="ARBA00022741"/>
    </source>
</evidence>
<name>A0A7G3KZL5_TAMVU</name>
<evidence type="ECO:0000259" key="16">
    <source>
        <dbReference type="PROSITE" id="PS50525"/>
    </source>
</evidence>
<keyword evidence="6 14" id="KW-0479">Metal-binding</keyword>
<evidence type="ECO:0000256" key="1">
    <source>
        <dbReference type="ARBA" id="ARBA00004340"/>
    </source>
</evidence>
<sequence>MSECLTHFNELKDLVRKWVPDEDTYAEQKTVLLSQVNLTSIVTEGLKLLSTLIEVDSCVKHGCIHNRSKTVNQILYDHRIVGPTLPDVVPDGYRVSGSTLILLETFVRVNQESFECKYRHDFEKLMQLSKDLAKCGLTLVPVVDGRSSYYIERLPDWVVERMRWLLLRIMSNLKDNGEKIEEMEYERLVHSLSNIENQNLGLESLASLREEGLDYKTRLTKTLKEGIHSNMSTSECRVGIAKLYDQFCLLRNSGQYEDVYTTTSRAEMIAWLKTHELVQMSSSERETLIEAETCKFCQIHMYAVLKDLVLLRKRWKKSGSRGANEILAHKSLLSDCNKIKGLKVLNTRRHTLLCLDIIVLNSLMNLIKLRLKDHQYLMNDHFKSVNDRLVSVDLIINKLDKKLTSDPNWLYKLRTKMGLKLKIHNLDYVVAWLRPIEVSDWYEFKLERGESSEYVKPTIKYKKSNAGDCEGGDCDKDVVTDDSTFNDYLDALSTLSMGLMNSMKTSSATKLVINDERDYFGTVRCDECYFQDLDISYGTTLIYQKTGERSRCYGLMSKEGSGSGVHKVGKSFYADPKRYFLPIMSSEVILKMCREMLSWLDWLSEREMMDVKTKFYTLVVGILTVPSKRVQIYLQGFRYFIMAYVNEFHIKELVSKLKVKPLTRAELSIFTQMDDLVALLLTGTSEEHMTKSFKFVLNLSYLCHLITKETPDRLTDQIKCFEKFLEPKLTFNSVILNLDSSPQLTKGTEEKIIDDLKKLFSKDLGILDLKEPGVSKEVLSLCSSCFNNGMLSLPKVLSRDPQSPSFTSTALDISSNKSVVVPKLNEIGETITQYEYQNLLSSVVVEMAQSFKDKLRFKLDRRSLQYAIYRRLTNMVSKNEFRSKGDPNDSGILEDIEDLIDEGTHKLMNEIEADVSDCLSKMSPVSKEFNQSSKGFRKFEKIDLLQKLWPREYVCLILSETSLHEVKDFDPSLLASGSYQEMCDAVYNSAYKNEFFTEGFLKFCPLELLIKNLATKHYEEEDYFECFKYLLIGAGCDNRVGRFDHRSRARLGFKDAATLVKEESRISSRESNSEAISKRLDKSFFTNSSLRNLCFYSEESPTYRSSVSSSVGKLKFGLSYKEQVGSNRELYIGDLNTKLTSRLIEDYFESLTSECRFSCLNNDSEFEKALLDMKSVVRLSGLAVSLDHSKWGPYMSPAIFNALFSNLDLQLKDGSFIDKSSIENLLNWHLHKIVEVPYNVVEAYLKGYTKRNLGLMDRSSSSITEDYFFRQFAKGVVPSHITSVLDMGQGILHNASDYYGLLTEQFITLCLELCFDVKMTAYTSSDDEIMLSNSYSLKRESNDDLLDIEKCREILEFHYYLSSKLNKFVSPKTVAGSFASEFKSRFFIWSQEVPLLTKFVAAALHNVKAKSPHQLAETIDTILDQCAANGVPVEIINEISKRTNRLISYSGHPVDPFLCVAETDLKDWIDGSRGYRLQRSIESIFKNDEDVLSMIRNSCRQLFYKIRSGHIQEEYLISALQSSPDDCLRQMLKITEVNDSLIEEALTTRWLNLRAFGDLRLVLRTKLMTGTRILDREEVPSLIKSVQSKLSKNFVRGAKKIITDAINKSAFQSSICSGFIGLCKSMGSKCVRDGSGGFLYIKDLMRKIDRHTDCGVCCPALSVFCEHCLRQVTPYSRPLLWDYFSLTFSNACELGNWVFSKVELPKPSLSPSNPNFFWPVKPGSHSELEDKVSMNHVLYSIKRNFPDLFDEHIAPFLSDLNSLKVSWVQRIKFLDLCVAMDMSSECLGIISHIMRRKREELYVVKQEELSACHIRESCPLEKGFQLNSVEICQNFLTQLLFESMLNPVLLSTSQFKKYFWYGEVEFLPNDADHDLGQLTQFIMDCKTLNISRCMCLDDLDVGYVHSKIESSEVFINLSTFINLVDWENRENYQSFDEILILSNADHIPLEIGIILSHTRKSFKFRYERKTNYYVKCRVTIQRSEILSFSTASLDGLELHVEEIDCYVSGSEGNHISLDGVGLVPLHPLFSGKEILDFNKLLSNQDIKFKRISSTFSKVKLDFKDHIKDLKNKFSYKLQGPEQGLEPLHLDKGQIMERNTIVSRLEVPVTSRSLFLALEALDPDSRPKFLTSLHEYMRKRPGKKDPCFIRMTQQDLYLLVELYEAAFLQVLSTVSDWIEFGCFALCFSKTLNCIMIADDGGDYRLKGRPCRTLSTQKRLTDIE</sequence>
<dbReference type="GO" id="GO:0039689">
    <property type="term" value="P:negative stranded viral RNA replication"/>
    <property type="evidence" value="ECO:0007669"/>
    <property type="project" value="UniProtKB-UniRule"/>
</dbReference>
<dbReference type="InterPro" id="IPR007099">
    <property type="entry name" value="RNA-dir_pol_NSvirus"/>
</dbReference>
<dbReference type="Pfam" id="PF17296">
    <property type="entry name" value="ArenaCapSnatch"/>
    <property type="match status" value="1"/>
</dbReference>
<keyword evidence="4 14" id="KW-0548">Nucleotidyltransferase</keyword>
<dbReference type="InterPro" id="IPR026382">
    <property type="entry name" value="CapSnatch_arenavir"/>
</dbReference>
<evidence type="ECO:0000256" key="4">
    <source>
        <dbReference type="ARBA" id="ARBA00022695"/>
    </source>
</evidence>
<evidence type="ECO:0000256" key="5">
    <source>
        <dbReference type="ARBA" id="ARBA00022715"/>
    </source>
</evidence>
<dbReference type="Gene3D" id="1.20.1440.300">
    <property type="entry name" value="RNA-directed RNA polymerase L, helical domain"/>
    <property type="match status" value="1"/>
</dbReference>
<feature type="active site" evidence="14">
    <location>
        <position position="117"/>
    </location>
</feature>
<comment type="function">
    <text evidence="14">RNA-dependent RNA polymerase, which is responsible for the replication and transcription of the viral RNA genome using antigenomic RNA as an intermediate. During transcription, synthesizes subgenomic RNAs and assures their capping by a cap-snatching mechanism, which involves the endonuclease activity cleaving the host capped pre-mRNAs. These short capped RNAs are then used as primers for viral transcription. The 3'-end of subgenomic mRNAs molecules are heterogeneous and not polyadenylated. The replicase function is to direct synthesis of antigenomic and genomic RNA which are encapsidated and non capped. As a consequence of the use of the same enzyme for both transcription and replication, these mechanisms need to be well coordinated. These processes may be regulated by proteins N and Z in a dose-dependent manner. Z protein inhibits the viral polymerase L und thus the viral transcription and RNA synthesis.</text>
</comment>
<protein>
    <recommendedName>
        <fullName evidence="14">RNA-directed RNA polymerase L</fullName>
        <shortName evidence="14">Protein L</shortName>
        <ecNumber evidence="14">2.7.7.48</ecNumber>
    </recommendedName>
    <alternativeName>
        <fullName evidence="14">Large structural protein</fullName>
    </alternativeName>
    <alternativeName>
        <fullName evidence="14">Replicase</fullName>
    </alternativeName>
    <alternativeName>
        <fullName evidence="14">Transcriptase</fullName>
    </alternativeName>
    <domain>
        <recommendedName>
            <fullName evidence="14">cap-snatching endonuclease</fullName>
            <ecNumber evidence="14">3.1.-.-</ecNumber>
        </recommendedName>
    </domain>
</protein>
<comment type="subcellular location">
    <subcellularLocation>
        <location evidence="1">Host cell</location>
    </subcellularLocation>
    <subcellularLocation>
        <location evidence="14 15">Virion</location>
    </subcellularLocation>
    <subcellularLocation>
        <location evidence="14 15">Host cytoplasm</location>
    </subcellularLocation>
</comment>
<dbReference type="FunFam" id="3.30.70.2640:FF:000001">
    <property type="entry name" value="RNA-directed RNA polymerase L"/>
    <property type="match status" value="1"/>
</dbReference>
<accession>A0A7G3KZL5</accession>
<dbReference type="HAMAP" id="MF_04086">
    <property type="entry name" value="ARENA_L"/>
    <property type="match status" value="1"/>
</dbReference>
<evidence type="ECO:0000256" key="12">
    <source>
        <dbReference type="ARBA" id="ARBA00023200"/>
    </source>
</evidence>
<comment type="catalytic activity">
    <reaction evidence="13 14 15">
        <text>RNA(n) + a ribonucleoside 5'-triphosphate = RNA(n+1) + diphosphate</text>
        <dbReference type="Rhea" id="RHEA:21248"/>
        <dbReference type="Rhea" id="RHEA-COMP:14527"/>
        <dbReference type="Rhea" id="RHEA-COMP:17342"/>
        <dbReference type="ChEBI" id="CHEBI:33019"/>
        <dbReference type="ChEBI" id="CHEBI:61557"/>
        <dbReference type="ChEBI" id="CHEBI:140395"/>
        <dbReference type="EC" id="2.7.7.48"/>
    </reaction>
</comment>
<evidence type="ECO:0000313" key="17">
    <source>
        <dbReference type="EMBL" id="QEO60191.1"/>
    </source>
</evidence>
<evidence type="ECO:0000256" key="14">
    <source>
        <dbReference type="HAMAP-Rule" id="MF_04086"/>
    </source>
</evidence>
<keyword evidence="8 14" id="KW-0378">Hydrolase</keyword>
<dbReference type="Gene3D" id="3.30.70.2640">
    <property type="entry name" value="Arenavirus RNA polymerase"/>
    <property type="match status" value="1"/>
</dbReference>
<evidence type="ECO:0000256" key="9">
    <source>
        <dbReference type="ARBA" id="ARBA00022842"/>
    </source>
</evidence>
<evidence type="ECO:0000256" key="8">
    <source>
        <dbReference type="ARBA" id="ARBA00022801"/>
    </source>
</evidence>
<evidence type="ECO:0000256" key="11">
    <source>
        <dbReference type="ARBA" id="ARBA00022953"/>
    </source>
</evidence>
<feature type="binding site" evidence="14">
    <location>
        <position position="54"/>
    </location>
    <ligand>
        <name>Mn(2+)</name>
        <dbReference type="ChEBI" id="CHEBI:29035"/>
        <label>1</label>
    </ligand>
</feature>
<comment type="cofactor">
    <cofactor evidence="14">
        <name>Mg(2+)</name>
        <dbReference type="ChEBI" id="CHEBI:18420"/>
    </cofactor>
    <cofactor evidence="14">
        <name>Mn(2+)</name>
        <dbReference type="ChEBI" id="CHEBI:29035"/>
    </cofactor>
    <text evidence="14">For polymerase activity.</text>
</comment>
<evidence type="ECO:0000256" key="3">
    <source>
        <dbReference type="ARBA" id="ARBA00022679"/>
    </source>
</evidence>
<dbReference type="EC" id="2.7.7.48" evidence="14"/>
<keyword evidence="11 14" id="KW-0693">Viral RNA replication</keyword>
<proteinExistence type="inferred from homology"/>
<dbReference type="PROSITE" id="PS50525">
    <property type="entry name" value="RDRP_SSRNA_NEG_SEG"/>
    <property type="match status" value="1"/>
</dbReference>
<dbReference type="InterPro" id="IPR010453">
    <property type="entry name" value="RNA_pol_arenavir"/>
</dbReference>
<dbReference type="GO" id="GO:0016787">
    <property type="term" value="F:hydrolase activity"/>
    <property type="evidence" value="ECO:0007669"/>
    <property type="project" value="UniProtKB-KW"/>
</dbReference>
<comment type="cofactor">
    <cofactor evidence="14">
        <name>Mn(2+)</name>
        <dbReference type="ChEBI" id="CHEBI:29035"/>
    </cofactor>
    <text evidence="14">For endonuclease activity. Binds 2 Mn(2+) ions in the active site. The divalent metal ions are crucial for catalytic activity.</text>
</comment>
<keyword evidence="5 14" id="KW-1157">Cap snatching</keyword>
<dbReference type="EMBL" id="MK500936">
    <property type="protein sequence ID" value="QEO60191.1"/>
    <property type="molecule type" value="Genomic_RNA"/>
</dbReference>
<dbReference type="GO" id="GO:0075526">
    <property type="term" value="P:cap snatching"/>
    <property type="evidence" value="ECO:0007669"/>
    <property type="project" value="UniProtKB-UniRule"/>
</dbReference>
<feature type="binding site" evidence="14">
    <location>
        <position position="91"/>
    </location>
    <ligand>
        <name>Mn(2+)</name>
        <dbReference type="ChEBI" id="CHEBI:29035"/>
        <label>2</label>
    </ligand>
</feature>
<keyword evidence="10 14" id="KW-0946">Virion</keyword>
<organismHost>
    <name type="scientific">Sigmodon hispidus</name>
    <name type="common">Hispid cotton rat</name>
    <dbReference type="NCBI Taxonomy" id="42415"/>
</organismHost>
<dbReference type="GO" id="GO:0044423">
    <property type="term" value="C:virion component"/>
    <property type="evidence" value="ECO:0007669"/>
    <property type="project" value="UniProtKB-KW"/>
</dbReference>
<dbReference type="GO" id="GO:0030430">
    <property type="term" value="C:host cell cytoplasm"/>
    <property type="evidence" value="ECO:0007669"/>
    <property type="project" value="UniProtKB-SubCell"/>
</dbReference>
<gene>
    <name evidence="17" type="primary">RdRp</name>
    <name evidence="14" type="synonym">L</name>
</gene>
<keyword evidence="7 14" id="KW-0547">Nucleotide-binding</keyword>
<comment type="domain">
    <text evidence="14">The N-terminus contains the endonuclease activity (endoN). The central region contains the RdRp activity.</text>
</comment>
<comment type="subunit">
    <text evidence="14">Homomultimer; the oligomeric structure is essential for the polymerase activity. Interacts with nucleoprotein N. Interacts with protein Z; this interaction inhibits viral transcription and replication, Z partially blocks the product exit tunnel for the releasing nascent RNA product.</text>
</comment>
<dbReference type="GO" id="GO:0046872">
    <property type="term" value="F:metal ion binding"/>
    <property type="evidence" value="ECO:0007669"/>
    <property type="project" value="UniProtKB-KW"/>
</dbReference>
<keyword evidence="12 14" id="KW-1035">Host cytoplasm</keyword>
<dbReference type="GO" id="GO:0043657">
    <property type="term" value="C:host cell"/>
    <property type="evidence" value="ECO:0007669"/>
    <property type="project" value="UniProtKB-SubCell"/>
</dbReference>
<feature type="binding site" evidence="14">
    <location>
        <position position="91"/>
    </location>
    <ligand>
        <name>Mn(2+)</name>
        <dbReference type="ChEBI" id="CHEBI:29035"/>
        <label>1</label>
    </ligand>
</feature>
<dbReference type="GO" id="GO:0003968">
    <property type="term" value="F:RNA-directed RNA polymerase activity"/>
    <property type="evidence" value="ECO:0007669"/>
    <property type="project" value="UniProtKB-UniRule"/>
</dbReference>
<keyword evidence="2 14" id="KW-0696">RNA-directed RNA polymerase</keyword>
<keyword evidence="14" id="KW-0464">Manganese</keyword>
<comment type="miscellaneous">
    <text evidence="14">Classified as His(-) endonuclease since it does not have a histidine upstream of the active site that coordinates the first cation. His(-) endonucleases display very low activity in vitro, although they are clearly active in vivo.</text>
</comment>
<dbReference type="Pfam" id="PF06317">
    <property type="entry name" value="Arena_RNA_pol"/>
    <property type="match status" value="1"/>
</dbReference>
<evidence type="ECO:0000256" key="15">
    <source>
        <dbReference type="PIRNR" id="PIRNR000836"/>
    </source>
</evidence>
<feature type="domain" description="RdRp catalytic" evidence="16">
    <location>
        <begin position="1167"/>
        <end position="1369"/>
    </location>
</feature>
<dbReference type="EC" id="3.1.-.-" evidence="14"/>
<dbReference type="InterPro" id="IPR048006">
    <property type="entry name" value="CapSnatch_bunyavir"/>
</dbReference>
<evidence type="ECO:0000256" key="13">
    <source>
        <dbReference type="ARBA" id="ARBA00048744"/>
    </source>
</evidence>
<dbReference type="GO" id="GO:0000166">
    <property type="term" value="F:nucleotide binding"/>
    <property type="evidence" value="ECO:0007669"/>
    <property type="project" value="UniProtKB-UniRule"/>
</dbReference>
<comment type="similarity">
    <text evidence="14 15">Belongs to the Bunyavirales RNA polymerase family.</text>
</comment>
<feature type="binding site" evidence="14">
    <location>
        <position position="1327"/>
    </location>
    <ligand>
        <name>Mg(2+)</name>
        <dbReference type="ChEBI" id="CHEBI:18420"/>
        <note>catalytic; for RdRp activity</note>
    </ligand>
</feature>
<dbReference type="PIRSF" id="PIRSF000836">
    <property type="entry name" value="L_ArenaV"/>
    <property type="match status" value="1"/>
</dbReference>